<evidence type="ECO:0008006" key="4">
    <source>
        <dbReference type="Google" id="ProtNLM"/>
    </source>
</evidence>
<dbReference type="OrthoDB" id="10589931at2759"/>
<gene>
    <name evidence="2" type="ORF">TrCOL_g1261</name>
</gene>
<evidence type="ECO:0000313" key="2">
    <source>
        <dbReference type="EMBL" id="GMI34498.1"/>
    </source>
</evidence>
<keyword evidence="3" id="KW-1185">Reference proteome</keyword>
<feature type="transmembrane region" description="Helical" evidence="1">
    <location>
        <begin position="152"/>
        <end position="172"/>
    </location>
</feature>
<sequence length="204" mass="22906">MVRISWMDGDQEGAWGRMVWVLKIFVLLMIVEGVAEAVYCEGVGNGDGTCEEDPGMRLEVGGVKWEARVRGGGVAAAWQLVQTTMLAILWSRRFEIVVSRIWTSGRQPILTFYLRLYSYFVLSTLLIILTLTPWTWRLFGLGFWGTWLGKSVGLPVAAFHVAMSACVVGIFWRTNYRVKTVKDGGRGGGEQGGDWYERVGVLRF</sequence>
<keyword evidence="1" id="KW-0812">Transmembrane</keyword>
<feature type="transmembrane region" description="Helical" evidence="1">
    <location>
        <begin position="20"/>
        <end position="39"/>
    </location>
</feature>
<keyword evidence="1" id="KW-0472">Membrane</keyword>
<dbReference type="AlphaFoldDB" id="A0A9W7L715"/>
<dbReference type="EMBL" id="BRYA01000044">
    <property type="protein sequence ID" value="GMI34498.1"/>
    <property type="molecule type" value="Genomic_DNA"/>
</dbReference>
<keyword evidence="1" id="KW-1133">Transmembrane helix</keyword>
<protein>
    <recommendedName>
        <fullName evidence="4">Transmembrane protein</fullName>
    </recommendedName>
</protein>
<organism evidence="2 3">
    <name type="scientific">Triparma columacea</name>
    <dbReference type="NCBI Taxonomy" id="722753"/>
    <lineage>
        <taxon>Eukaryota</taxon>
        <taxon>Sar</taxon>
        <taxon>Stramenopiles</taxon>
        <taxon>Ochrophyta</taxon>
        <taxon>Bolidophyceae</taxon>
        <taxon>Parmales</taxon>
        <taxon>Triparmaceae</taxon>
        <taxon>Triparma</taxon>
    </lineage>
</organism>
<comment type="caution">
    <text evidence="2">The sequence shown here is derived from an EMBL/GenBank/DDBJ whole genome shotgun (WGS) entry which is preliminary data.</text>
</comment>
<proteinExistence type="predicted"/>
<evidence type="ECO:0000313" key="3">
    <source>
        <dbReference type="Proteomes" id="UP001165065"/>
    </source>
</evidence>
<feature type="transmembrane region" description="Helical" evidence="1">
    <location>
        <begin position="112"/>
        <end position="132"/>
    </location>
</feature>
<name>A0A9W7L715_9STRA</name>
<reference evidence="3" key="1">
    <citation type="journal article" date="2023" name="Commun. Biol.">
        <title>Genome analysis of Parmales, the sister group of diatoms, reveals the evolutionary specialization of diatoms from phago-mixotrophs to photoautotrophs.</title>
        <authorList>
            <person name="Ban H."/>
            <person name="Sato S."/>
            <person name="Yoshikawa S."/>
            <person name="Yamada K."/>
            <person name="Nakamura Y."/>
            <person name="Ichinomiya M."/>
            <person name="Sato N."/>
            <person name="Blanc-Mathieu R."/>
            <person name="Endo H."/>
            <person name="Kuwata A."/>
            <person name="Ogata H."/>
        </authorList>
    </citation>
    <scope>NUCLEOTIDE SEQUENCE [LARGE SCALE GENOMIC DNA]</scope>
</reference>
<dbReference type="Proteomes" id="UP001165065">
    <property type="component" value="Unassembled WGS sequence"/>
</dbReference>
<accession>A0A9W7L715</accession>
<evidence type="ECO:0000256" key="1">
    <source>
        <dbReference type="SAM" id="Phobius"/>
    </source>
</evidence>
<feature type="transmembrane region" description="Helical" evidence="1">
    <location>
        <begin position="72"/>
        <end position="91"/>
    </location>
</feature>